<comment type="caution">
    <text evidence="9">The sequence shown here is derived from an EMBL/GenBank/DDBJ whole genome shotgun (WGS) entry which is preliminary data.</text>
</comment>
<gene>
    <name evidence="9" type="ORF">LTR77_004487</name>
</gene>
<accession>A0AAV9PH36</accession>
<dbReference type="InterPro" id="IPR006968">
    <property type="entry name" value="RUS_fam"/>
</dbReference>
<keyword evidence="10" id="KW-1185">Reference proteome</keyword>
<evidence type="ECO:0000256" key="3">
    <source>
        <dbReference type="ARBA" id="ARBA00022692"/>
    </source>
</evidence>
<name>A0AAV9PH36_9PEZI</name>
<feature type="domain" description="Protein root UVB sensitive/RUS" evidence="7">
    <location>
        <begin position="37"/>
        <end position="242"/>
    </location>
</feature>
<evidence type="ECO:0000259" key="8">
    <source>
        <dbReference type="Pfam" id="PF24160"/>
    </source>
</evidence>
<dbReference type="GO" id="GO:0016020">
    <property type="term" value="C:membrane"/>
    <property type="evidence" value="ECO:0007669"/>
    <property type="project" value="UniProtKB-SubCell"/>
</dbReference>
<keyword evidence="5 6" id="KW-0472">Membrane</keyword>
<dbReference type="Pfam" id="PF24160">
    <property type="entry name" value="UVB_sens_C"/>
    <property type="match status" value="1"/>
</dbReference>
<evidence type="ECO:0000256" key="1">
    <source>
        <dbReference type="ARBA" id="ARBA00004370"/>
    </source>
</evidence>
<dbReference type="GeneID" id="89925833"/>
<reference evidence="9 10" key="1">
    <citation type="submission" date="2023-08" db="EMBL/GenBank/DDBJ databases">
        <title>Black Yeasts Isolated from many extreme environments.</title>
        <authorList>
            <person name="Coleine C."/>
            <person name="Stajich J.E."/>
            <person name="Selbmann L."/>
        </authorList>
    </citation>
    <scope>NUCLEOTIDE SEQUENCE [LARGE SCALE GENOMIC DNA]</scope>
    <source>
        <strain evidence="9 10">CCFEE 5935</strain>
    </source>
</reference>
<dbReference type="EMBL" id="JAVRRT010000006">
    <property type="protein sequence ID" value="KAK5171343.1"/>
    <property type="molecule type" value="Genomic_DNA"/>
</dbReference>
<dbReference type="RefSeq" id="XP_064660371.1">
    <property type="nucleotide sequence ID" value="XM_064801741.1"/>
</dbReference>
<dbReference type="PANTHER" id="PTHR12770">
    <property type="entry name" value="RUS1 FAMILY PROTEIN C16ORF58"/>
    <property type="match status" value="1"/>
</dbReference>
<evidence type="ECO:0000256" key="5">
    <source>
        <dbReference type="ARBA" id="ARBA00023136"/>
    </source>
</evidence>
<dbReference type="InterPro" id="IPR054549">
    <property type="entry name" value="UVB_sens_RUS_dom"/>
</dbReference>
<dbReference type="Proteomes" id="UP001337655">
    <property type="component" value="Unassembled WGS sequence"/>
</dbReference>
<evidence type="ECO:0000313" key="9">
    <source>
        <dbReference type="EMBL" id="KAK5171343.1"/>
    </source>
</evidence>
<dbReference type="InterPro" id="IPR055412">
    <property type="entry name" value="UVB_sens_C"/>
</dbReference>
<dbReference type="Pfam" id="PF04884">
    <property type="entry name" value="UVB_sens_prot"/>
    <property type="match status" value="1"/>
</dbReference>
<keyword evidence="3 6" id="KW-0812">Transmembrane</keyword>
<feature type="domain" description="Root UVB sensitive protein C-terminal" evidence="8">
    <location>
        <begin position="310"/>
        <end position="413"/>
    </location>
</feature>
<protein>
    <recommendedName>
        <fullName evidence="11">DUF647-domain-containing protein</fullName>
    </recommendedName>
</protein>
<evidence type="ECO:0000256" key="6">
    <source>
        <dbReference type="SAM" id="Phobius"/>
    </source>
</evidence>
<keyword evidence="4 6" id="KW-1133">Transmembrane helix</keyword>
<evidence type="ECO:0008006" key="11">
    <source>
        <dbReference type="Google" id="ProtNLM"/>
    </source>
</evidence>
<evidence type="ECO:0000256" key="4">
    <source>
        <dbReference type="ARBA" id="ARBA00022989"/>
    </source>
</evidence>
<dbReference type="AlphaFoldDB" id="A0AAV9PH36"/>
<proteinExistence type="inferred from homology"/>
<comment type="similarity">
    <text evidence="2">Belongs to the RUS1 family.</text>
</comment>
<evidence type="ECO:0000256" key="2">
    <source>
        <dbReference type="ARBA" id="ARBA00007558"/>
    </source>
</evidence>
<comment type="subcellular location">
    <subcellularLocation>
        <location evidence="1">Membrane</location>
    </subcellularLocation>
</comment>
<dbReference type="PANTHER" id="PTHR12770:SF31">
    <property type="entry name" value="RUS FAMILY MEMBER 1"/>
    <property type="match status" value="1"/>
</dbReference>
<organism evidence="9 10">
    <name type="scientific">Saxophila tyrrhenica</name>
    <dbReference type="NCBI Taxonomy" id="1690608"/>
    <lineage>
        <taxon>Eukaryota</taxon>
        <taxon>Fungi</taxon>
        <taxon>Dikarya</taxon>
        <taxon>Ascomycota</taxon>
        <taxon>Pezizomycotina</taxon>
        <taxon>Dothideomycetes</taxon>
        <taxon>Dothideomycetidae</taxon>
        <taxon>Mycosphaerellales</taxon>
        <taxon>Extremaceae</taxon>
        <taxon>Saxophila</taxon>
    </lineage>
</organism>
<feature type="transmembrane region" description="Helical" evidence="6">
    <location>
        <begin position="182"/>
        <end position="211"/>
    </location>
</feature>
<evidence type="ECO:0000259" key="7">
    <source>
        <dbReference type="Pfam" id="PF04884"/>
    </source>
</evidence>
<evidence type="ECO:0000313" key="10">
    <source>
        <dbReference type="Proteomes" id="UP001337655"/>
    </source>
</evidence>
<sequence length="423" mass="45700">MSDKSLRITESDEAGNVLATYVQSSSGPDGLSRVDTIDSLQAFSSSIASLLSSRAVLSSVGVGDSTASPTAALLLSVLQESAGRIATILFAHRFGTSLEPECKMYRLLADVLNDIAFILDCLSPVFPKAIRVVVLSFSSVLRALCGVAAGSAKASLSAHFARWGNLGELNAKDSSQETVISLLGMLAGSVVVSWITTPVATWTVLIFLLSVHLETNRRAVRAVSMRTLSRQRATLVYHHLKRSHVPTPDEVSEQEQIFERDGVLRDRDGRAVGYCRVGSSMSDLLSSMATERQSSTKSAHVPTDALSGLFEIYQDRKYVLWVNTSSRPAQVSIVVKTGASTSDVLAGWWEACMIAEQVAFSRDGDLEGEKGDEAAEEVIAMLEQMRRRAAAMLEKHQEGLMEAGWDLEVNALQTTSNVRVAVT</sequence>